<dbReference type="Proteomes" id="UP000426444">
    <property type="component" value="Chromosome"/>
</dbReference>
<organism evidence="2 3">
    <name type="scientific">Candidatus Syntrophocurvum alkaliphilum</name>
    <dbReference type="NCBI Taxonomy" id="2293317"/>
    <lineage>
        <taxon>Bacteria</taxon>
        <taxon>Bacillati</taxon>
        <taxon>Bacillota</taxon>
        <taxon>Clostridia</taxon>
        <taxon>Eubacteriales</taxon>
        <taxon>Syntrophomonadaceae</taxon>
        <taxon>Candidatus Syntrophocurvum</taxon>
    </lineage>
</organism>
<keyword evidence="1" id="KW-0472">Membrane</keyword>
<keyword evidence="1" id="KW-0812">Transmembrane</keyword>
<keyword evidence="3" id="KW-1185">Reference proteome</keyword>
<reference evidence="3" key="1">
    <citation type="journal article" date="2019" name="Microbiology">
        <title>Complete Genome Sequence of an Uncultured Bacterium of the Candidate Phylum Bipolaricaulota.</title>
        <authorList>
            <person name="Kadnikov V.V."/>
            <person name="Mardanov A.V."/>
            <person name="Beletsky A.V."/>
            <person name="Frank Y.A."/>
            <person name="Karnachuk O.V."/>
            <person name="Ravin N.V."/>
        </authorList>
    </citation>
    <scope>NUCLEOTIDE SEQUENCE [LARGE SCALE GENOMIC DNA]</scope>
</reference>
<evidence type="ECO:0000313" key="2">
    <source>
        <dbReference type="EMBL" id="QGT99705.1"/>
    </source>
</evidence>
<dbReference type="RefSeq" id="WP_156203578.1">
    <property type="nucleotide sequence ID" value="NZ_CP046457.1"/>
</dbReference>
<dbReference type="OrthoDB" id="1649278at2"/>
<dbReference type="NCBIfam" id="TIGR02832">
    <property type="entry name" value="spo_yunB"/>
    <property type="match status" value="1"/>
</dbReference>
<dbReference type="AlphaFoldDB" id="A0A6I6DAD6"/>
<evidence type="ECO:0008006" key="4">
    <source>
        <dbReference type="Google" id="ProtNLM"/>
    </source>
</evidence>
<sequence length="220" mass="24907">MFRRRRINYLPIILVSLIVFIMFIFAMDIKMKSSILEIAQSKAQLRGMEKINHVINEEIVSNIEYEDIVYIHKDNDGKITMIQPNTIKLNQIMARTMIKVTHSLEEMTDDSFAIPMGQLTGSKILAGYGPKVKIKMIPASKVYVELLNKFEHAGINQTRHLIYFNIRSDITVAVPFLNQQVDVATTIPLAETIIVGDVPKTYVNFSGAENLLEPLIKGGN</sequence>
<gene>
    <name evidence="2" type="ORF">SYNTR_1112</name>
</gene>
<feature type="transmembrane region" description="Helical" evidence="1">
    <location>
        <begin position="7"/>
        <end position="27"/>
    </location>
</feature>
<dbReference type="EMBL" id="CP046457">
    <property type="protein sequence ID" value="QGT99705.1"/>
    <property type="molecule type" value="Genomic_DNA"/>
</dbReference>
<dbReference type="Pfam" id="PF09560">
    <property type="entry name" value="Spore_YunB"/>
    <property type="match status" value="1"/>
</dbReference>
<name>A0A6I6DAD6_9FIRM</name>
<proteinExistence type="predicted"/>
<dbReference type="InterPro" id="IPR014197">
    <property type="entry name" value="Sporulation_prot_YunB"/>
</dbReference>
<dbReference type="KEGG" id="salq:SYNTR_1112"/>
<accession>A0A6I6DAD6</accession>
<evidence type="ECO:0000313" key="3">
    <source>
        <dbReference type="Proteomes" id="UP000426444"/>
    </source>
</evidence>
<evidence type="ECO:0000256" key="1">
    <source>
        <dbReference type="SAM" id="Phobius"/>
    </source>
</evidence>
<keyword evidence="1" id="KW-1133">Transmembrane helix</keyword>
<dbReference type="PIRSF" id="PIRSF021383">
    <property type="entry name" value="YunB"/>
    <property type="match status" value="1"/>
</dbReference>
<protein>
    <recommendedName>
        <fullName evidence="4">Sporulation protein YunB</fullName>
    </recommendedName>
</protein>